<keyword evidence="2" id="KW-1003">Cell membrane</keyword>
<keyword evidence="10" id="KW-1185">Reference proteome</keyword>
<sequence>MKLSSITPMLKNYLKIAFRNLWANKGFSAINIGGLAIGIAACLAIFQYVGFELSYDQFHPKGKQLYRVTKKYMLEGVLADHSAMTYTATGPAMQAAFPEVIGATTVSTIYGSAVMSYEHTRFNEEKILFADSAFLQLFHFPLLRGKQTDLNDSRTALLSASTAKKYFGKTDPVGKIITLNKTGTYLVKGIFKDVPPNAHLKFDFLLSAKYERNWNNFDYYTYLLLAPGTDPKALEAKFPAFIQQAGMDSTTTKFELQAMPDIHLHSNIRNEATVNGNIRSVYFLLIIAGFILAIAWVNYVNLSTAKAIRRAREVGIRKVVGAGKQQLLAQFLLESILVNFIAAMIAAVLLMLTMPYFANLTGKPLADSLWGAPAYWLLFVMIFLSGTLISGVYPAFILSSFQPIKVLKGSSKTAGHNTLRKALVIVQFAASVILLIGTFTIFRQLQFMRSQDLGMRLDQTLVVVGPKMADSSRIKAFKMELQREPAVSQLTISSDIPGKEIWSTNGAFRLSQDPRASIGLNEVTIDEDFLKTFQIKLLAGRNLSEAGGSDARDGALLNETACKALGFTSPESAIQQKINFQGDTLAIVGILKDYHQESLRSNVNPIIFRLGTSYNNFYAIRMNMLHPDKTIAAIGKEYTRFFPDDPYDYFFLDAYFDKQYRTDKQLGHIFLLFASLAIFVACLGLFGLASFTIQQRKKEISVRKVLGASVGNIVLLLSKDFLKLVMLAFLIAGPLAWYAMHKWLEDFAYRTALSWWIFALAGLVALIVAVLTVSTQAIKTALTNPVKSLRAD</sequence>
<dbReference type="PANTHER" id="PTHR30572:SF18">
    <property type="entry name" value="ABC-TYPE MACROLIDE FAMILY EXPORT SYSTEM PERMEASE COMPONENT 2"/>
    <property type="match status" value="1"/>
</dbReference>
<dbReference type="InterPro" id="IPR050250">
    <property type="entry name" value="Macrolide_Exporter_MacB"/>
</dbReference>
<keyword evidence="3 6" id="KW-0812">Transmembrane</keyword>
<name>A0ABV2T201_9BACT</name>
<dbReference type="EMBL" id="JBEXAC010000001">
    <property type="protein sequence ID" value="MET6997047.1"/>
    <property type="molecule type" value="Genomic_DNA"/>
</dbReference>
<protein>
    <submittedName>
        <fullName evidence="9">ABC transporter permease</fullName>
    </submittedName>
</protein>
<feature type="domain" description="MacB-like periplasmic core" evidence="8">
    <location>
        <begin position="28"/>
        <end position="238"/>
    </location>
</feature>
<accession>A0ABV2T201</accession>
<feature type="transmembrane region" description="Helical" evidence="6">
    <location>
        <begin position="281"/>
        <end position="302"/>
    </location>
</feature>
<feature type="domain" description="ABC3 transporter permease C-terminal" evidence="7">
    <location>
        <begin position="672"/>
        <end position="781"/>
    </location>
</feature>
<dbReference type="Pfam" id="PF02687">
    <property type="entry name" value="FtsX"/>
    <property type="match status" value="2"/>
</dbReference>
<evidence type="ECO:0000313" key="9">
    <source>
        <dbReference type="EMBL" id="MET6997047.1"/>
    </source>
</evidence>
<dbReference type="RefSeq" id="WP_354659688.1">
    <property type="nucleotide sequence ID" value="NZ_JBEXAC010000001.1"/>
</dbReference>
<reference evidence="9 10" key="1">
    <citation type="submission" date="2024-06" db="EMBL/GenBank/DDBJ databases">
        <title>Chitinophaga defluvii sp. nov., isolated from municipal sewage.</title>
        <authorList>
            <person name="Zhang L."/>
        </authorList>
    </citation>
    <scope>NUCLEOTIDE SEQUENCE [LARGE SCALE GENOMIC DNA]</scope>
    <source>
        <strain evidence="9 10">H8</strain>
    </source>
</reference>
<evidence type="ECO:0000256" key="3">
    <source>
        <dbReference type="ARBA" id="ARBA00022692"/>
    </source>
</evidence>
<feature type="domain" description="ABC3 transporter permease C-terminal" evidence="7">
    <location>
        <begin position="286"/>
        <end position="399"/>
    </location>
</feature>
<feature type="transmembrane region" description="Helical" evidence="6">
    <location>
        <begin position="721"/>
        <end position="740"/>
    </location>
</feature>
<evidence type="ECO:0000259" key="8">
    <source>
        <dbReference type="Pfam" id="PF12704"/>
    </source>
</evidence>
<keyword evidence="4 6" id="KW-1133">Transmembrane helix</keyword>
<comment type="caution">
    <text evidence="9">The sequence shown here is derived from an EMBL/GenBank/DDBJ whole genome shotgun (WGS) entry which is preliminary data.</text>
</comment>
<feature type="transmembrane region" description="Helical" evidence="6">
    <location>
        <begin position="422"/>
        <end position="442"/>
    </location>
</feature>
<dbReference type="PANTHER" id="PTHR30572">
    <property type="entry name" value="MEMBRANE COMPONENT OF TRANSPORTER-RELATED"/>
    <property type="match status" value="1"/>
</dbReference>
<evidence type="ECO:0000313" key="10">
    <source>
        <dbReference type="Proteomes" id="UP001549749"/>
    </source>
</evidence>
<feature type="transmembrane region" description="Helical" evidence="6">
    <location>
        <begin position="669"/>
        <end position="693"/>
    </location>
</feature>
<feature type="transmembrane region" description="Helical" evidence="6">
    <location>
        <begin position="752"/>
        <end position="773"/>
    </location>
</feature>
<proteinExistence type="predicted"/>
<feature type="transmembrane region" description="Helical" evidence="6">
    <location>
        <begin position="374"/>
        <end position="401"/>
    </location>
</feature>
<evidence type="ECO:0000256" key="1">
    <source>
        <dbReference type="ARBA" id="ARBA00004651"/>
    </source>
</evidence>
<keyword evidence="5 6" id="KW-0472">Membrane</keyword>
<evidence type="ECO:0000256" key="2">
    <source>
        <dbReference type="ARBA" id="ARBA00022475"/>
    </source>
</evidence>
<organism evidence="9 10">
    <name type="scientific">Chitinophaga defluvii</name>
    <dbReference type="NCBI Taxonomy" id="3163343"/>
    <lineage>
        <taxon>Bacteria</taxon>
        <taxon>Pseudomonadati</taxon>
        <taxon>Bacteroidota</taxon>
        <taxon>Chitinophagia</taxon>
        <taxon>Chitinophagales</taxon>
        <taxon>Chitinophagaceae</taxon>
        <taxon>Chitinophaga</taxon>
    </lineage>
</organism>
<feature type="transmembrane region" description="Helical" evidence="6">
    <location>
        <begin position="21"/>
        <end position="49"/>
    </location>
</feature>
<dbReference type="Proteomes" id="UP001549749">
    <property type="component" value="Unassembled WGS sequence"/>
</dbReference>
<evidence type="ECO:0000256" key="5">
    <source>
        <dbReference type="ARBA" id="ARBA00023136"/>
    </source>
</evidence>
<feature type="transmembrane region" description="Helical" evidence="6">
    <location>
        <begin position="331"/>
        <end position="354"/>
    </location>
</feature>
<comment type="subcellular location">
    <subcellularLocation>
        <location evidence="1">Cell membrane</location>
        <topology evidence="1">Multi-pass membrane protein</topology>
    </subcellularLocation>
</comment>
<evidence type="ECO:0000256" key="6">
    <source>
        <dbReference type="SAM" id="Phobius"/>
    </source>
</evidence>
<evidence type="ECO:0000259" key="7">
    <source>
        <dbReference type="Pfam" id="PF02687"/>
    </source>
</evidence>
<dbReference type="Pfam" id="PF12704">
    <property type="entry name" value="MacB_PCD"/>
    <property type="match status" value="2"/>
</dbReference>
<dbReference type="InterPro" id="IPR025857">
    <property type="entry name" value="MacB_PCD"/>
</dbReference>
<gene>
    <name evidence="9" type="ORF">ABR189_06690</name>
</gene>
<feature type="domain" description="MacB-like periplasmic core" evidence="8">
    <location>
        <begin position="431"/>
        <end position="596"/>
    </location>
</feature>
<dbReference type="InterPro" id="IPR003838">
    <property type="entry name" value="ABC3_permease_C"/>
</dbReference>
<evidence type="ECO:0000256" key="4">
    <source>
        <dbReference type="ARBA" id="ARBA00022989"/>
    </source>
</evidence>